<dbReference type="InterPro" id="IPR004675">
    <property type="entry name" value="AhpD_core"/>
</dbReference>
<proteinExistence type="predicted"/>
<keyword evidence="3" id="KW-1185">Reference proteome</keyword>
<accession>M2Y9D0</accession>
<dbReference type="PATRIC" id="fig|1278076.4.peg.5238"/>
<evidence type="ECO:0000313" key="2">
    <source>
        <dbReference type="EMBL" id="EME51532.1"/>
    </source>
</evidence>
<feature type="domain" description="Carboxymuconolactone decarboxylase-like" evidence="1">
    <location>
        <begin position="23"/>
        <end position="105"/>
    </location>
</feature>
<keyword evidence="2" id="KW-0575">Peroxidase</keyword>
<dbReference type="NCBIfam" id="TIGR00778">
    <property type="entry name" value="ahpD_dom"/>
    <property type="match status" value="1"/>
</dbReference>
<dbReference type="EMBL" id="AOEX01000101">
    <property type="protein sequence ID" value="EME51532.1"/>
    <property type="molecule type" value="Genomic_DNA"/>
</dbReference>
<organism evidence="2 3">
    <name type="scientific">Rhodococcus ruber BKS 20-38</name>
    <dbReference type="NCBI Taxonomy" id="1278076"/>
    <lineage>
        <taxon>Bacteria</taxon>
        <taxon>Bacillati</taxon>
        <taxon>Actinomycetota</taxon>
        <taxon>Actinomycetes</taxon>
        <taxon>Mycobacteriales</taxon>
        <taxon>Nocardiaceae</taxon>
        <taxon>Rhodococcus</taxon>
    </lineage>
</organism>
<dbReference type="InterPro" id="IPR003779">
    <property type="entry name" value="CMD-like"/>
</dbReference>
<protein>
    <submittedName>
        <fullName evidence="2">Alkylhydroperoxidase-like protein</fullName>
    </submittedName>
</protein>
<dbReference type="Proteomes" id="UP000011731">
    <property type="component" value="Unassembled WGS sequence"/>
</dbReference>
<comment type="caution">
    <text evidence="2">The sequence shown here is derived from an EMBL/GenBank/DDBJ whole genome shotgun (WGS) entry which is preliminary data.</text>
</comment>
<dbReference type="GO" id="GO:0051920">
    <property type="term" value="F:peroxiredoxin activity"/>
    <property type="evidence" value="ECO:0007669"/>
    <property type="project" value="InterPro"/>
</dbReference>
<dbReference type="Pfam" id="PF02627">
    <property type="entry name" value="CMD"/>
    <property type="match status" value="1"/>
</dbReference>
<dbReference type="PANTHER" id="PTHR33930:SF2">
    <property type="entry name" value="BLR3452 PROTEIN"/>
    <property type="match status" value="1"/>
</dbReference>
<keyword evidence="2" id="KW-0560">Oxidoreductase</keyword>
<sequence length="113" mass="12089">MKTGQQVVDELVAPLKAFRMANPDLFRGYGQIQQAVMKDGKLSVKEKELMALAIAVATHCEGCIYVHAKNVAAHGASEEEVAETLSVCVQMQGGPGVVYAAKAFDAYREFAAA</sequence>
<gene>
    <name evidence="2" type="ORF">G352_25552</name>
</gene>
<reference evidence="2 3" key="1">
    <citation type="journal article" date="2013" name="Genome Announc.">
        <title>Draft Genome Sequence of Rhodococcus ruber Strain BKS 20-38.</title>
        <authorList>
            <person name="Bala M."/>
            <person name="Kumar S."/>
            <person name="Raghava G.P."/>
            <person name="Mayilraj S."/>
        </authorList>
    </citation>
    <scope>NUCLEOTIDE SEQUENCE [LARGE SCALE GENOMIC DNA]</scope>
    <source>
        <strain evidence="2 3">BKS 20-38</strain>
    </source>
</reference>
<dbReference type="AlphaFoldDB" id="M2Y9D0"/>
<dbReference type="SUPFAM" id="SSF69118">
    <property type="entry name" value="AhpD-like"/>
    <property type="match status" value="1"/>
</dbReference>
<dbReference type="InterPro" id="IPR029032">
    <property type="entry name" value="AhpD-like"/>
</dbReference>
<evidence type="ECO:0000259" key="1">
    <source>
        <dbReference type="Pfam" id="PF02627"/>
    </source>
</evidence>
<name>M2Y9D0_9NOCA</name>
<dbReference type="Gene3D" id="1.20.1290.10">
    <property type="entry name" value="AhpD-like"/>
    <property type="match status" value="1"/>
</dbReference>
<dbReference type="RefSeq" id="WP_003939168.1">
    <property type="nucleotide sequence ID" value="NZ_AOEX01000101.1"/>
</dbReference>
<dbReference type="PANTHER" id="PTHR33930">
    <property type="entry name" value="ALKYL HYDROPEROXIDE REDUCTASE AHPD"/>
    <property type="match status" value="1"/>
</dbReference>
<evidence type="ECO:0000313" key="3">
    <source>
        <dbReference type="Proteomes" id="UP000011731"/>
    </source>
</evidence>